<accession>A0ABR3V6A0</accession>
<feature type="region of interest" description="Disordered" evidence="1">
    <location>
        <begin position="1"/>
        <end position="111"/>
    </location>
</feature>
<gene>
    <name evidence="2" type="ORF">VTJ49DRAFT_4084</name>
</gene>
<protein>
    <submittedName>
        <fullName evidence="2">Uncharacterized protein</fullName>
    </submittedName>
</protein>
<evidence type="ECO:0000313" key="2">
    <source>
        <dbReference type="EMBL" id="KAL1837260.1"/>
    </source>
</evidence>
<feature type="compositionally biased region" description="Pro residues" evidence="1">
    <location>
        <begin position="71"/>
        <end position="86"/>
    </location>
</feature>
<organism evidence="2 3">
    <name type="scientific">Humicola insolens</name>
    <name type="common">Soft-rot fungus</name>
    <dbReference type="NCBI Taxonomy" id="85995"/>
    <lineage>
        <taxon>Eukaryota</taxon>
        <taxon>Fungi</taxon>
        <taxon>Dikarya</taxon>
        <taxon>Ascomycota</taxon>
        <taxon>Pezizomycotina</taxon>
        <taxon>Sordariomycetes</taxon>
        <taxon>Sordariomycetidae</taxon>
        <taxon>Sordariales</taxon>
        <taxon>Chaetomiaceae</taxon>
        <taxon>Mycothermus</taxon>
    </lineage>
</organism>
<comment type="caution">
    <text evidence="2">The sequence shown here is derived from an EMBL/GenBank/DDBJ whole genome shotgun (WGS) entry which is preliminary data.</text>
</comment>
<dbReference type="EMBL" id="JAZGSY010000313">
    <property type="protein sequence ID" value="KAL1837260.1"/>
    <property type="molecule type" value="Genomic_DNA"/>
</dbReference>
<feature type="compositionally biased region" description="Low complexity" evidence="1">
    <location>
        <begin position="51"/>
        <end position="61"/>
    </location>
</feature>
<keyword evidence="3" id="KW-1185">Reference proteome</keyword>
<evidence type="ECO:0000256" key="1">
    <source>
        <dbReference type="SAM" id="MobiDB-lite"/>
    </source>
</evidence>
<proteinExistence type="predicted"/>
<feature type="compositionally biased region" description="Polar residues" evidence="1">
    <location>
        <begin position="8"/>
        <end position="23"/>
    </location>
</feature>
<name>A0ABR3V6A0_HUMIN</name>
<sequence length="253" mass="26692">MANKTKKSTSPSLQASPIPTQSSHGDEPGTMVDPNAASDAWGSSMAVALPTSTKASSKSTSHPGQLSTSDPRPPSPPSTPPPPEPPAVKAARDTVGIGSHFYGSPTDREELLAVEGVEESPASCVTPRTRQDCLDSWSDGRPLALGEGVLHTPETPTLPDVWLGRRGLLKPALPLTPDTMPRNKRPAESPQGRPAKELKLSTQYVKESLEPPGDMAFQPATELKLSPVKLEEGLLWSPVSLPRGPDDTGPSSH</sequence>
<evidence type="ECO:0000313" key="3">
    <source>
        <dbReference type="Proteomes" id="UP001583172"/>
    </source>
</evidence>
<feature type="region of interest" description="Disordered" evidence="1">
    <location>
        <begin position="172"/>
        <end position="201"/>
    </location>
</feature>
<feature type="region of interest" description="Disordered" evidence="1">
    <location>
        <begin position="234"/>
        <end position="253"/>
    </location>
</feature>
<dbReference type="Proteomes" id="UP001583172">
    <property type="component" value="Unassembled WGS sequence"/>
</dbReference>
<reference evidence="2 3" key="1">
    <citation type="journal article" date="2024" name="Commun. Biol.">
        <title>Comparative genomic analysis of thermophilic fungi reveals convergent evolutionary adaptations and gene losses.</title>
        <authorList>
            <person name="Steindorff A.S."/>
            <person name="Aguilar-Pontes M.V."/>
            <person name="Robinson A.J."/>
            <person name="Andreopoulos B."/>
            <person name="LaButti K."/>
            <person name="Kuo A."/>
            <person name="Mondo S."/>
            <person name="Riley R."/>
            <person name="Otillar R."/>
            <person name="Haridas S."/>
            <person name="Lipzen A."/>
            <person name="Grimwood J."/>
            <person name="Schmutz J."/>
            <person name="Clum A."/>
            <person name="Reid I.D."/>
            <person name="Moisan M.C."/>
            <person name="Butler G."/>
            <person name="Nguyen T.T.M."/>
            <person name="Dewar K."/>
            <person name="Conant G."/>
            <person name="Drula E."/>
            <person name="Henrissat B."/>
            <person name="Hansel C."/>
            <person name="Singer S."/>
            <person name="Hutchinson M.I."/>
            <person name="de Vries R.P."/>
            <person name="Natvig D.O."/>
            <person name="Powell A.J."/>
            <person name="Tsang A."/>
            <person name="Grigoriev I.V."/>
        </authorList>
    </citation>
    <scope>NUCLEOTIDE SEQUENCE [LARGE SCALE GENOMIC DNA]</scope>
    <source>
        <strain evidence="2 3">CBS 620.91</strain>
    </source>
</reference>